<dbReference type="EMBL" id="BNJG01000001">
    <property type="protein sequence ID" value="GHO54686.1"/>
    <property type="molecule type" value="Genomic_DNA"/>
</dbReference>
<evidence type="ECO:0000313" key="2">
    <source>
        <dbReference type="EMBL" id="GHO54686.1"/>
    </source>
</evidence>
<protein>
    <recommendedName>
        <fullName evidence="4">Aldehyde oxidase/xanthine dehydrogenase second molybdopterin binding domain-containing protein</fullName>
    </recommendedName>
</protein>
<reference evidence="2 3" key="1">
    <citation type="journal article" date="2021" name="Int. J. Syst. Evol. Microbiol.">
        <title>Reticulibacter mediterranei gen. nov., sp. nov., within the new family Reticulibacteraceae fam. nov., and Ktedonospora formicarum gen. nov., sp. nov., Ktedonobacter robiniae sp. nov., Dictyobacter formicarum sp. nov. and Dictyobacter arantiisoli sp. nov., belonging to the class Ktedonobacteria.</title>
        <authorList>
            <person name="Yabe S."/>
            <person name="Zheng Y."/>
            <person name="Wang C.M."/>
            <person name="Sakai Y."/>
            <person name="Abe K."/>
            <person name="Yokota A."/>
            <person name="Donadio S."/>
            <person name="Cavaletti L."/>
            <person name="Monciardini P."/>
        </authorList>
    </citation>
    <scope>NUCLEOTIDE SEQUENCE [LARGE SCALE GENOMIC DNA]</scope>
    <source>
        <strain evidence="2 3">SOSP1-30</strain>
    </source>
</reference>
<organism evidence="2 3">
    <name type="scientific">Ktedonobacter robiniae</name>
    <dbReference type="NCBI Taxonomy" id="2778365"/>
    <lineage>
        <taxon>Bacteria</taxon>
        <taxon>Bacillati</taxon>
        <taxon>Chloroflexota</taxon>
        <taxon>Ktedonobacteria</taxon>
        <taxon>Ktedonobacterales</taxon>
        <taxon>Ktedonobacteraceae</taxon>
        <taxon>Ktedonobacter</taxon>
    </lineage>
</organism>
<feature type="region of interest" description="Disordered" evidence="1">
    <location>
        <begin position="44"/>
        <end position="65"/>
    </location>
</feature>
<evidence type="ECO:0000313" key="3">
    <source>
        <dbReference type="Proteomes" id="UP000654345"/>
    </source>
</evidence>
<sequence length="65" mass="7268">MDGWGMGGMKGIAHMGLEAMYQAMSYAMSHSRIVPNCRVSVSKVAKEGYSEQEEKPKEKTEKKDK</sequence>
<dbReference type="Proteomes" id="UP000654345">
    <property type="component" value="Unassembled WGS sequence"/>
</dbReference>
<comment type="caution">
    <text evidence="2">The sequence shown here is derived from an EMBL/GenBank/DDBJ whole genome shotgun (WGS) entry which is preliminary data.</text>
</comment>
<accession>A0ABQ3UPM8</accession>
<keyword evidence="3" id="KW-1185">Reference proteome</keyword>
<gene>
    <name evidence="2" type="ORF">KSB_31610</name>
</gene>
<proteinExistence type="predicted"/>
<evidence type="ECO:0008006" key="4">
    <source>
        <dbReference type="Google" id="ProtNLM"/>
    </source>
</evidence>
<evidence type="ECO:0000256" key="1">
    <source>
        <dbReference type="SAM" id="MobiDB-lite"/>
    </source>
</evidence>
<name>A0ABQ3UPM8_9CHLR</name>